<dbReference type="PROSITE" id="PS00189">
    <property type="entry name" value="LIPOYL"/>
    <property type="match status" value="1"/>
</dbReference>
<dbReference type="OrthoDB" id="9796712at2"/>
<keyword evidence="7" id="KW-1185">Reference proteome</keyword>
<organism evidence="6 7">
    <name type="scientific">Syntrophomonas zehnderi OL-4</name>
    <dbReference type="NCBI Taxonomy" id="690567"/>
    <lineage>
        <taxon>Bacteria</taxon>
        <taxon>Bacillati</taxon>
        <taxon>Bacillota</taxon>
        <taxon>Clostridia</taxon>
        <taxon>Eubacteriales</taxon>
        <taxon>Syntrophomonadaceae</taxon>
        <taxon>Syntrophomonas</taxon>
    </lineage>
</organism>
<dbReference type="AlphaFoldDB" id="A0A0E4C816"/>
<dbReference type="STRING" id="690567.746"/>
<dbReference type="InterPro" id="IPR002930">
    <property type="entry name" value="GCV_H"/>
</dbReference>
<dbReference type="PANTHER" id="PTHR11715:SF3">
    <property type="entry name" value="GLYCINE CLEAVAGE SYSTEM H PROTEIN-RELATED"/>
    <property type="match status" value="1"/>
</dbReference>
<comment type="cofactor">
    <cofactor evidence="3">
        <name>(R)-lipoate</name>
        <dbReference type="ChEBI" id="CHEBI:83088"/>
    </cofactor>
    <text evidence="3">Binds 1 lipoyl cofactor covalently.</text>
</comment>
<dbReference type="InterPro" id="IPR000089">
    <property type="entry name" value="Biotin_lipoyl"/>
</dbReference>
<evidence type="ECO:0000256" key="4">
    <source>
        <dbReference type="PIRSR" id="PIRSR617453-50"/>
    </source>
</evidence>
<evidence type="ECO:0000313" key="6">
    <source>
        <dbReference type="EMBL" id="CFX18489.1"/>
    </source>
</evidence>
<dbReference type="NCBIfam" id="NF002270">
    <property type="entry name" value="PRK01202.1"/>
    <property type="match status" value="1"/>
</dbReference>
<dbReference type="NCBIfam" id="TIGR00527">
    <property type="entry name" value="gcvH"/>
    <property type="match status" value="1"/>
</dbReference>
<accession>A0A0E4C816</accession>
<dbReference type="GO" id="GO:0005960">
    <property type="term" value="C:glycine cleavage complex"/>
    <property type="evidence" value="ECO:0007669"/>
    <property type="project" value="InterPro"/>
</dbReference>
<comment type="function">
    <text evidence="3">The glycine cleavage system catalyzes the degradation of glycine. The H protein shuttles the methylamine group of glycine from the P protein to the T protein.</text>
</comment>
<evidence type="ECO:0000256" key="3">
    <source>
        <dbReference type="HAMAP-Rule" id="MF_00272"/>
    </source>
</evidence>
<dbReference type="InterPro" id="IPR011053">
    <property type="entry name" value="Single_hybrid_motif"/>
</dbReference>
<dbReference type="HAMAP" id="MF_00272">
    <property type="entry name" value="GcvH"/>
    <property type="match status" value="1"/>
</dbReference>
<proteinExistence type="inferred from homology"/>
<dbReference type="PROSITE" id="PS50968">
    <property type="entry name" value="BIOTINYL_LIPOYL"/>
    <property type="match status" value="1"/>
</dbReference>
<dbReference type="Proteomes" id="UP000045545">
    <property type="component" value="Unassembled WGS sequence"/>
</dbReference>
<dbReference type="SUPFAM" id="SSF51230">
    <property type="entry name" value="Single hybrid motif"/>
    <property type="match status" value="1"/>
</dbReference>
<protein>
    <recommendedName>
        <fullName evidence="3">Glycine cleavage system H protein</fullName>
    </recommendedName>
</protein>
<comment type="similarity">
    <text evidence="1 3">Belongs to the GcvH family.</text>
</comment>
<feature type="modified residue" description="N6-lipoyllysine" evidence="3 4">
    <location>
        <position position="63"/>
    </location>
</feature>
<dbReference type="GO" id="GO:0005737">
    <property type="term" value="C:cytoplasm"/>
    <property type="evidence" value="ECO:0007669"/>
    <property type="project" value="TreeGrafter"/>
</dbReference>
<dbReference type="CDD" id="cd06848">
    <property type="entry name" value="GCS_H"/>
    <property type="match status" value="1"/>
</dbReference>
<dbReference type="GO" id="GO:0009249">
    <property type="term" value="P:protein lipoylation"/>
    <property type="evidence" value="ECO:0007669"/>
    <property type="project" value="TreeGrafter"/>
</dbReference>
<evidence type="ECO:0000259" key="5">
    <source>
        <dbReference type="PROSITE" id="PS50968"/>
    </source>
</evidence>
<feature type="domain" description="Lipoyl-binding" evidence="5">
    <location>
        <begin position="22"/>
        <end position="103"/>
    </location>
</feature>
<reference evidence="6 7" key="1">
    <citation type="submission" date="2015-03" db="EMBL/GenBank/DDBJ databases">
        <authorList>
            <person name="Murphy D."/>
        </authorList>
    </citation>
    <scope>NUCLEOTIDE SEQUENCE [LARGE SCALE GENOMIC DNA]</scope>
    <source>
        <strain evidence="6 7">OL-4</strain>
    </source>
</reference>
<name>A0A0E4C816_9FIRM</name>
<dbReference type="RefSeq" id="WP_046495915.1">
    <property type="nucleotide sequence ID" value="NZ_CGIH01000009.1"/>
</dbReference>
<sequence length="127" mass="14058">MNIPQDLLYTNDHEWVRVDGEQAYVGITDFAQDNMGDIVYVEMPEIDDEIAAGDQIAVIESVKAVSSIFCPVGGTIIEINDALESAPELLNEDPYENYVAIVKMDNQDDLDQLLSPAAYEKLCAETN</sequence>
<keyword evidence="2 3" id="KW-0450">Lipoyl</keyword>
<evidence type="ECO:0000313" key="7">
    <source>
        <dbReference type="Proteomes" id="UP000045545"/>
    </source>
</evidence>
<comment type="subunit">
    <text evidence="3">The glycine cleavage system is composed of four proteins: P, T, L and H.</text>
</comment>
<gene>
    <name evidence="3" type="primary">gcvH</name>
    <name evidence="6" type="ORF">746</name>
</gene>
<dbReference type="EMBL" id="CGIH01000009">
    <property type="protein sequence ID" value="CFX18489.1"/>
    <property type="molecule type" value="Genomic_DNA"/>
</dbReference>
<evidence type="ECO:0000256" key="1">
    <source>
        <dbReference type="ARBA" id="ARBA00009249"/>
    </source>
</evidence>
<dbReference type="InterPro" id="IPR017453">
    <property type="entry name" value="GCV_H_sub"/>
</dbReference>
<dbReference type="Pfam" id="PF01597">
    <property type="entry name" value="GCV_H"/>
    <property type="match status" value="1"/>
</dbReference>
<dbReference type="GO" id="GO:0019464">
    <property type="term" value="P:glycine decarboxylation via glycine cleavage system"/>
    <property type="evidence" value="ECO:0007669"/>
    <property type="project" value="UniProtKB-UniRule"/>
</dbReference>
<dbReference type="PANTHER" id="PTHR11715">
    <property type="entry name" value="GLYCINE CLEAVAGE SYSTEM H PROTEIN"/>
    <property type="match status" value="1"/>
</dbReference>
<dbReference type="Gene3D" id="2.40.50.100">
    <property type="match status" value="1"/>
</dbReference>
<evidence type="ECO:0000256" key="2">
    <source>
        <dbReference type="ARBA" id="ARBA00022823"/>
    </source>
</evidence>
<dbReference type="InterPro" id="IPR033753">
    <property type="entry name" value="GCV_H/Fam206"/>
</dbReference>
<dbReference type="InterPro" id="IPR003016">
    <property type="entry name" value="2-oxoA_DH_lipoyl-BS"/>
</dbReference>